<name>A0ACC2RP97_9FUNG</name>
<protein>
    <submittedName>
        <fullName evidence="1">Uncharacterized protein</fullName>
    </submittedName>
</protein>
<gene>
    <name evidence="1" type="ORF">DSO57_1039312</name>
</gene>
<accession>A0ACC2RP97</accession>
<organism evidence="1 2">
    <name type="scientific">Entomophthora muscae</name>
    <dbReference type="NCBI Taxonomy" id="34485"/>
    <lineage>
        <taxon>Eukaryota</taxon>
        <taxon>Fungi</taxon>
        <taxon>Fungi incertae sedis</taxon>
        <taxon>Zoopagomycota</taxon>
        <taxon>Entomophthoromycotina</taxon>
        <taxon>Entomophthoromycetes</taxon>
        <taxon>Entomophthorales</taxon>
        <taxon>Entomophthoraceae</taxon>
        <taxon>Entomophthora</taxon>
    </lineage>
</organism>
<dbReference type="EMBL" id="QTSX02007021">
    <property type="protein sequence ID" value="KAJ9051916.1"/>
    <property type="molecule type" value="Genomic_DNA"/>
</dbReference>
<sequence length="89" mass="10011">MAQSALFRWRKYLTDPKKGDSSVDFTRVRNHLPPSTLWSWKKAAADVRRCERRHPAVGIEFLGSSGVVQGHGQPIGTFSSFQTCLLISH</sequence>
<evidence type="ECO:0000313" key="2">
    <source>
        <dbReference type="Proteomes" id="UP001165960"/>
    </source>
</evidence>
<keyword evidence="2" id="KW-1185">Reference proteome</keyword>
<comment type="caution">
    <text evidence="1">The sequence shown here is derived from an EMBL/GenBank/DDBJ whole genome shotgun (WGS) entry which is preliminary data.</text>
</comment>
<proteinExistence type="predicted"/>
<evidence type="ECO:0000313" key="1">
    <source>
        <dbReference type="EMBL" id="KAJ9051916.1"/>
    </source>
</evidence>
<reference evidence="1" key="1">
    <citation type="submission" date="2022-04" db="EMBL/GenBank/DDBJ databases">
        <title>Genome of the entomopathogenic fungus Entomophthora muscae.</title>
        <authorList>
            <person name="Elya C."/>
            <person name="Lovett B.R."/>
            <person name="Lee E."/>
            <person name="Macias A.M."/>
            <person name="Hajek A.E."/>
            <person name="De Bivort B.L."/>
            <person name="Kasson M.T."/>
            <person name="De Fine Licht H.H."/>
            <person name="Stajich J.E."/>
        </authorList>
    </citation>
    <scope>NUCLEOTIDE SEQUENCE</scope>
    <source>
        <strain evidence="1">Berkeley</strain>
    </source>
</reference>
<dbReference type="Proteomes" id="UP001165960">
    <property type="component" value="Unassembled WGS sequence"/>
</dbReference>